<reference evidence="8" key="1">
    <citation type="submission" date="2018-12" db="EMBL/GenBank/DDBJ databases">
        <title>Tengunoibacter tsumagoiensis gen. nov., sp. nov., Dictyobacter kobayashii sp. nov., D. alpinus sp. nov., and D. joshuensis sp. nov. and description of Dictyobacteraceae fam. nov. within the order Ktedonobacterales isolated from Tengu-no-mugimeshi.</title>
        <authorList>
            <person name="Wang C.M."/>
            <person name="Zheng Y."/>
            <person name="Sakai Y."/>
            <person name="Toyoda A."/>
            <person name="Minakuchi Y."/>
            <person name="Abe K."/>
            <person name="Yokota A."/>
            <person name="Yabe S."/>
        </authorList>
    </citation>
    <scope>NUCLEOTIDE SEQUENCE [LARGE SCALE GENOMIC DNA]</scope>
    <source>
        <strain evidence="8">Uno16</strain>
    </source>
</reference>
<evidence type="ECO:0000256" key="2">
    <source>
        <dbReference type="ARBA" id="ARBA00009410"/>
    </source>
</evidence>
<organism evidence="7 8">
    <name type="scientific">Dictyobacter alpinus</name>
    <dbReference type="NCBI Taxonomy" id="2014873"/>
    <lineage>
        <taxon>Bacteria</taxon>
        <taxon>Bacillati</taxon>
        <taxon>Chloroflexota</taxon>
        <taxon>Ktedonobacteria</taxon>
        <taxon>Ktedonobacterales</taxon>
        <taxon>Dictyobacteraceae</taxon>
        <taxon>Dictyobacter</taxon>
    </lineage>
</organism>
<dbReference type="PANTHER" id="PTHR13847:SF286">
    <property type="entry name" value="D-AMINO ACID DEHYDROGENASE"/>
    <property type="match status" value="1"/>
</dbReference>
<dbReference type="GO" id="GO:0016491">
    <property type="term" value="F:oxidoreductase activity"/>
    <property type="evidence" value="ECO:0007669"/>
    <property type="project" value="UniProtKB-KW"/>
</dbReference>
<keyword evidence="5" id="KW-1133">Transmembrane helix</keyword>
<dbReference type="SUPFAM" id="SSF51905">
    <property type="entry name" value="FAD/NAD(P)-binding domain"/>
    <property type="match status" value="1"/>
</dbReference>
<dbReference type="NCBIfam" id="TIGR03364">
    <property type="entry name" value="HpnW_proposed"/>
    <property type="match status" value="1"/>
</dbReference>
<dbReference type="EMBL" id="BIFT01000002">
    <property type="protein sequence ID" value="GCE31007.1"/>
    <property type="molecule type" value="Genomic_DNA"/>
</dbReference>
<dbReference type="GO" id="GO:0005737">
    <property type="term" value="C:cytoplasm"/>
    <property type="evidence" value="ECO:0007669"/>
    <property type="project" value="TreeGrafter"/>
</dbReference>
<dbReference type="InterPro" id="IPR006076">
    <property type="entry name" value="FAD-dep_OxRdtase"/>
</dbReference>
<keyword evidence="3" id="KW-0285">Flavoprotein</keyword>
<keyword evidence="8" id="KW-1185">Reference proteome</keyword>
<dbReference type="InterPro" id="IPR036188">
    <property type="entry name" value="FAD/NAD-bd_sf"/>
</dbReference>
<dbReference type="InterPro" id="IPR017741">
    <property type="entry name" value="FAD-dependent_OxRdtase_HpnW"/>
</dbReference>
<dbReference type="Proteomes" id="UP000287171">
    <property type="component" value="Unassembled WGS sequence"/>
</dbReference>
<comment type="similarity">
    <text evidence="2">Belongs to the DadA oxidoreductase family.</text>
</comment>
<sequence length="391" mass="44324">MGLPANTRHADIIVIGAGVLGTFHAYFAARKGYKVLLLERNTVPGDASTRNFGMQMQTIVATNSPWAQFALDSREIYQTIQQKSDISFEQKGSLYLAATEVERQVLQEFAAQFAETYHCTFIDAAEVQRRYPFVQDSYCTGALYSWEDCMLEPRVTMQQVIEYATRTEAIEYVPQTQVVEVTTSSQGCVVKDAHGDLFTADQVFVCNGTQYQTLFPKLFQQSGLQLCKLQMLRTVAQPRQILPHSILSSHSIRRYPAFTACPSYHLLAEEQRDDAELQKYGIHMLARQAEDGSVVLGDSHEYIPFSEVARDTFEYTNWHINALLIQYAQSMLALPTWDIQVMWNGYYMLHPDLPIYTHTLEDKIHIVTGIGGKGMSTGPGFARQYIAERLH</sequence>
<comment type="caution">
    <text evidence="7">The sequence shown here is derived from an EMBL/GenBank/DDBJ whole genome shotgun (WGS) entry which is preliminary data.</text>
</comment>
<gene>
    <name evidence="7" type="ORF">KDA_64910</name>
</gene>
<protein>
    <submittedName>
        <fullName evidence="7">Oxidase</fullName>
    </submittedName>
</protein>
<dbReference type="PANTHER" id="PTHR13847">
    <property type="entry name" value="SARCOSINE DEHYDROGENASE-RELATED"/>
    <property type="match status" value="1"/>
</dbReference>
<evidence type="ECO:0000256" key="5">
    <source>
        <dbReference type="SAM" id="Phobius"/>
    </source>
</evidence>
<feature type="transmembrane region" description="Helical" evidence="5">
    <location>
        <begin position="12"/>
        <end position="29"/>
    </location>
</feature>
<feature type="domain" description="FAD dependent oxidoreductase" evidence="6">
    <location>
        <begin position="11"/>
        <end position="386"/>
    </location>
</feature>
<dbReference type="Gene3D" id="3.30.9.10">
    <property type="entry name" value="D-Amino Acid Oxidase, subunit A, domain 2"/>
    <property type="match status" value="1"/>
</dbReference>
<comment type="cofactor">
    <cofactor evidence="1">
        <name>FAD</name>
        <dbReference type="ChEBI" id="CHEBI:57692"/>
    </cofactor>
</comment>
<evidence type="ECO:0000313" key="7">
    <source>
        <dbReference type="EMBL" id="GCE31007.1"/>
    </source>
</evidence>
<keyword evidence="4" id="KW-0560">Oxidoreductase</keyword>
<dbReference type="RefSeq" id="WP_126631026.1">
    <property type="nucleotide sequence ID" value="NZ_BIFT01000002.1"/>
</dbReference>
<keyword evidence="5" id="KW-0472">Membrane</keyword>
<proteinExistence type="inferred from homology"/>
<evidence type="ECO:0000313" key="8">
    <source>
        <dbReference type="Proteomes" id="UP000287171"/>
    </source>
</evidence>
<dbReference type="OrthoDB" id="9794226at2"/>
<keyword evidence="5" id="KW-0812">Transmembrane</keyword>
<evidence type="ECO:0000256" key="1">
    <source>
        <dbReference type="ARBA" id="ARBA00001974"/>
    </source>
</evidence>
<evidence type="ECO:0000256" key="3">
    <source>
        <dbReference type="ARBA" id="ARBA00022630"/>
    </source>
</evidence>
<name>A0A402BID2_9CHLR</name>
<evidence type="ECO:0000259" key="6">
    <source>
        <dbReference type="Pfam" id="PF01266"/>
    </source>
</evidence>
<dbReference type="Gene3D" id="3.50.50.60">
    <property type="entry name" value="FAD/NAD(P)-binding domain"/>
    <property type="match status" value="1"/>
</dbReference>
<dbReference type="AlphaFoldDB" id="A0A402BID2"/>
<dbReference type="Pfam" id="PF01266">
    <property type="entry name" value="DAO"/>
    <property type="match status" value="1"/>
</dbReference>
<accession>A0A402BID2</accession>
<evidence type="ECO:0000256" key="4">
    <source>
        <dbReference type="ARBA" id="ARBA00023002"/>
    </source>
</evidence>